<evidence type="ECO:0000259" key="2">
    <source>
        <dbReference type="Pfam" id="PF20151"/>
    </source>
</evidence>
<dbReference type="Pfam" id="PF20151">
    <property type="entry name" value="DUF6533"/>
    <property type="match status" value="1"/>
</dbReference>
<dbReference type="EMBL" id="KL142404">
    <property type="protein sequence ID" value="KDR69058.1"/>
    <property type="molecule type" value="Genomic_DNA"/>
</dbReference>
<protein>
    <recommendedName>
        <fullName evidence="2">DUF6533 domain-containing protein</fullName>
    </recommendedName>
</protein>
<evidence type="ECO:0000313" key="3">
    <source>
        <dbReference type="EMBL" id="KDR69058.1"/>
    </source>
</evidence>
<dbReference type="OrthoDB" id="2638860at2759"/>
<reference evidence="4" key="1">
    <citation type="journal article" date="2014" name="Proc. Natl. Acad. Sci. U.S.A.">
        <title>Extensive sampling of basidiomycete genomes demonstrates inadequacy of the white-rot/brown-rot paradigm for wood decay fungi.</title>
        <authorList>
            <person name="Riley R."/>
            <person name="Salamov A.A."/>
            <person name="Brown D.W."/>
            <person name="Nagy L.G."/>
            <person name="Floudas D."/>
            <person name="Held B.W."/>
            <person name="Levasseur A."/>
            <person name="Lombard V."/>
            <person name="Morin E."/>
            <person name="Otillar R."/>
            <person name="Lindquist E.A."/>
            <person name="Sun H."/>
            <person name="LaButti K.M."/>
            <person name="Schmutz J."/>
            <person name="Jabbour D."/>
            <person name="Luo H."/>
            <person name="Baker S.E."/>
            <person name="Pisabarro A.G."/>
            <person name="Walton J.D."/>
            <person name="Blanchette R.A."/>
            <person name="Henrissat B."/>
            <person name="Martin F."/>
            <person name="Cullen D."/>
            <person name="Hibbett D.S."/>
            <person name="Grigoriev I.V."/>
        </authorList>
    </citation>
    <scope>NUCLEOTIDE SEQUENCE [LARGE SCALE GENOMIC DNA]</scope>
    <source>
        <strain evidence="4">CBS 339.88</strain>
    </source>
</reference>
<feature type="transmembrane region" description="Helical" evidence="1">
    <location>
        <begin position="175"/>
        <end position="195"/>
    </location>
</feature>
<sequence length="211" mass="23612">MSQVTNPAALYEALLEPASNDQSTKFNGNQEVAFKLIWQTKWTLPKALYIFLRYFGPLWLMTMVTISAIAMTVSPAARLSKLDSCHSLSPFQILGPMVQWMATEIIWLIRIKALYGDKKKGIMVFWSICASLNMMKFAMISTMAIHAVFLALILYKFQQHMDIRNVGIKTIMSAFIADGIVYYIGLAFAVIFEIVTTSGGPSVLPIVNLSL</sequence>
<dbReference type="InterPro" id="IPR045340">
    <property type="entry name" value="DUF6533"/>
</dbReference>
<name>A0A067SQK9_GALM3</name>
<keyword evidence="1" id="KW-1133">Transmembrane helix</keyword>
<proteinExistence type="predicted"/>
<dbReference type="Proteomes" id="UP000027222">
    <property type="component" value="Unassembled WGS sequence"/>
</dbReference>
<feature type="domain" description="DUF6533" evidence="2">
    <location>
        <begin position="35"/>
        <end position="58"/>
    </location>
</feature>
<feature type="transmembrane region" description="Helical" evidence="1">
    <location>
        <begin position="122"/>
        <end position="155"/>
    </location>
</feature>
<evidence type="ECO:0000256" key="1">
    <source>
        <dbReference type="SAM" id="Phobius"/>
    </source>
</evidence>
<organism evidence="3 4">
    <name type="scientific">Galerina marginata (strain CBS 339.88)</name>
    <dbReference type="NCBI Taxonomy" id="685588"/>
    <lineage>
        <taxon>Eukaryota</taxon>
        <taxon>Fungi</taxon>
        <taxon>Dikarya</taxon>
        <taxon>Basidiomycota</taxon>
        <taxon>Agaricomycotina</taxon>
        <taxon>Agaricomycetes</taxon>
        <taxon>Agaricomycetidae</taxon>
        <taxon>Agaricales</taxon>
        <taxon>Agaricineae</taxon>
        <taxon>Strophariaceae</taxon>
        <taxon>Galerina</taxon>
    </lineage>
</organism>
<keyword evidence="1" id="KW-0812">Transmembrane</keyword>
<gene>
    <name evidence="3" type="ORF">GALMADRAFT_215369</name>
</gene>
<dbReference type="HOGENOM" id="CLU_065426_0_0_1"/>
<keyword evidence="1" id="KW-0472">Membrane</keyword>
<feature type="transmembrane region" description="Helical" evidence="1">
    <location>
        <begin position="58"/>
        <end position="79"/>
    </location>
</feature>
<evidence type="ECO:0000313" key="4">
    <source>
        <dbReference type="Proteomes" id="UP000027222"/>
    </source>
</evidence>
<dbReference type="AlphaFoldDB" id="A0A067SQK9"/>
<keyword evidence="4" id="KW-1185">Reference proteome</keyword>
<feature type="transmembrane region" description="Helical" evidence="1">
    <location>
        <begin position="91"/>
        <end position="110"/>
    </location>
</feature>
<accession>A0A067SQK9</accession>